<name>A0A812IKH7_SYMPI</name>
<dbReference type="PANTHER" id="PTHR47962:SF5">
    <property type="entry name" value="ATP-DEPENDENT HELICASE LHR-RELATED"/>
    <property type="match status" value="1"/>
</dbReference>
<dbReference type="PROSITE" id="PS50883">
    <property type="entry name" value="EAL"/>
    <property type="match status" value="1"/>
</dbReference>
<dbReference type="SUPFAM" id="SSF52768">
    <property type="entry name" value="Arginase/deacetylase"/>
    <property type="match status" value="1"/>
</dbReference>
<dbReference type="InterPro" id="IPR035919">
    <property type="entry name" value="EAL_sf"/>
</dbReference>
<evidence type="ECO:0000256" key="5">
    <source>
        <dbReference type="ARBA" id="ARBA00022840"/>
    </source>
</evidence>
<keyword evidence="4" id="KW-0347">Helicase</keyword>
<organism evidence="12 13">
    <name type="scientific">Symbiodinium pilosum</name>
    <name type="common">Dinoflagellate</name>
    <dbReference type="NCBI Taxonomy" id="2952"/>
    <lineage>
        <taxon>Eukaryota</taxon>
        <taxon>Sar</taxon>
        <taxon>Alveolata</taxon>
        <taxon>Dinophyceae</taxon>
        <taxon>Suessiales</taxon>
        <taxon>Symbiodiniaceae</taxon>
        <taxon>Symbiodinium</taxon>
    </lineage>
</organism>
<evidence type="ECO:0000259" key="11">
    <source>
        <dbReference type="PROSITE" id="PS51194"/>
    </source>
</evidence>
<dbReference type="SUPFAM" id="SSF55073">
    <property type="entry name" value="Nucleotide cyclase"/>
    <property type="match status" value="1"/>
</dbReference>
<dbReference type="Pfam" id="PF00271">
    <property type="entry name" value="Helicase_C"/>
    <property type="match status" value="1"/>
</dbReference>
<keyword evidence="7" id="KW-0234">DNA repair</keyword>
<dbReference type="OrthoDB" id="431816at2759"/>
<dbReference type="InterPro" id="IPR013701">
    <property type="entry name" value="Lhr-like_DEAD/DEAH_assoc"/>
</dbReference>
<dbReference type="PANTHER" id="PTHR47962">
    <property type="entry name" value="ATP-DEPENDENT HELICASE LHR-RELATED-RELATED"/>
    <property type="match status" value="1"/>
</dbReference>
<keyword evidence="2" id="KW-0227">DNA damage</keyword>
<keyword evidence="8" id="KW-0413">Isomerase</keyword>
<dbReference type="Pfam" id="PF00850">
    <property type="entry name" value="Hist_deacetyl"/>
    <property type="match status" value="1"/>
</dbReference>
<dbReference type="SMART" id="SM00490">
    <property type="entry name" value="HELICc"/>
    <property type="match status" value="1"/>
</dbReference>
<dbReference type="SUPFAM" id="SSF52540">
    <property type="entry name" value="P-loop containing nucleoside triphosphate hydrolases"/>
    <property type="match status" value="1"/>
</dbReference>
<dbReference type="SMART" id="SM00382">
    <property type="entry name" value="AAA"/>
    <property type="match status" value="1"/>
</dbReference>
<reference evidence="12" key="1">
    <citation type="submission" date="2021-02" db="EMBL/GenBank/DDBJ databases">
        <authorList>
            <person name="Dougan E. K."/>
            <person name="Rhodes N."/>
            <person name="Thang M."/>
            <person name="Chan C."/>
        </authorList>
    </citation>
    <scope>NUCLEOTIDE SEQUENCE</scope>
</reference>
<evidence type="ECO:0000256" key="6">
    <source>
        <dbReference type="ARBA" id="ARBA00023125"/>
    </source>
</evidence>
<evidence type="ECO:0000313" key="12">
    <source>
        <dbReference type="EMBL" id="CAE7148710.1"/>
    </source>
</evidence>
<dbReference type="Pfam" id="PF19306">
    <property type="entry name" value="WHD_Lhr"/>
    <property type="match status" value="1"/>
</dbReference>
<evidence type="ECO:0000256" key="3">
    <source>
        <dbReference type="ARBA" id="ARBA00022801"/>
    </source>
</evidence>
<dbReference type="GO" id="GO:0004386">
    <property type="term" value="F:helicase activity"/>
    <property type="evidence" value="ECO:0007669"/>
    <property type="project" value="UniProtKB-KW"/>
</dbReference>
<keyword evidence="3" id="KW-0378">Hydrolase</keyword>
<dbReference type="GO" id="GO:0003677">
    <property type="term" value="F:DNA binding"/>
    <property type="evidence" value="ECO:0007669"/>
    <property type="project" value="UniProtKB-KW"/>
</dbReference>
<feature type="domain" description="Helicase C-terminal" evidence="11">
    <location>
        <begin position="253"/>
        <end position="414"/>
    </location>
</feature>
<proteinExistence type="predicted"/>
<dbReference type="CDD" id="cd01948">
    <property type="entry name" value="EAL"/>
    <property type="match status" value="1"/>
</dbReference>
<dbReference type="InterPro" id="IPR000286">
    <property type="entry name" value="HDACs"/>
</dbReference>
<comment type="caution">
    <text evidence="12">The sequence shown here is derived from an EMBL/GenBank/DDBJ whole genome shotgun (WGS) entry which is preliminary data.</text>
</comment>
<dbReference type="InterPro" id="IPR001633">
    <property type="entry name" value="EAL_dom"/>
</dbReference>
<dbReference type="Pfam" id="PF23234">
    <property type="entry name" value="WHD_4th_Lhr"/>
    <property type="match status" value="1"/>
</dbReference>
<dbReference type="Gene3D" id="3.30.70.270">
    <property type="match status" value="1"/>
</dbReference>
<protein>
    <submittedName>
        <fullName evidence="12">Lhr protein</fullName>
    </submittedName>
</protein>
<dbReference type="InterPro" id="IPR001650">
    <property type="entry name" value="Helicase_C-like"/>
</dbReference>
<gene>
    <name evidence="12" type="primary">lhr</name>
    <name evidence="12" type="ORF">SPIL2461_LOCUS26</name>
</gene>
<dbReference type="InterPro" id="IPR045628">
    <property type="entry name" value="Lhr_WH_dom"/>
</dbReference>
<dbReference type="Pfam" id="PF08494">
    <property type="entry name" value="DEAD_assoc"/>
    <property type="match status" value="1"/>
</dbReference>
<dbReference type="GO" id="GO:0006281">
    <property type="term" value="P:DNA repair"/>
    <property type="evidence" value="ECO:0007669"/>
    <property type="project" value="UniProtKB-KW"/>
</dbReference>
<dbReference type="SMART" id="SM00052">
    <property type="entry name" value="EAL"/>
    <property type="match status" value="1"/>
</dbReference>
<keyword evidence="5" id="KW-0067">ATP-binding</keyword>
<dbReference type="Gene3D" id="3.20.20.450">
    <property type="entry name" value="EAL domain"/>
    <property type="match status" value="1"/>
</dbReference>
<dbReference type="CDD" id="cd11599">
    <property type="entry name" value="HDAC_classII_2"/>
    <property type="match status" value="1"/>
</dbReference>
<dbReference type="PROSITE" id="PS51192">
    <property type="entry name" value="HELICASE_ATP_BIND_1"/>
    <property type="match status" value="1"/>
</dbReference>
<dbReference type="Pfam" id="PF00563">
    <property type="entry name" value="EAL"/>
    <property type="match status" value="1"/>
</dbReference>
<evidence type="ECO:0000256" key="4">
    <source>
        <dbReference type="ARBA" id="ARBA00022806"/>
    </source>
</evidence>
<dbReference type="InterPro" id="IPR023696">
    <property type="entry name" value="Ureohydrolase_dom_sf"/>
</dbReference>
<dbReference type="InterPro" id="IPR023801">
    <property type="entry name" value="His_deacetylse_dom"/>
</dbReference>
<evidence type="ECO:0000256" key="2">
    <source>
        <dbReference type="ARBA" id="ARBA00022763"/>
    </source>
</evidence>
<dbReference type="InterPro" id="IPR003593">
    <property type="entry name" value="AAA+_ATPase"/>
</dbReference>
<dbReference type="SMART" id="SM00487">
    <property type="entry name" value="DEXDc"/>
    <property type="match status" value="1"/>
</dbReference>
<dbReference type="InterPro" id="IPR029787">
    <property type="entry name" value="Nucleotide_cyclase"/>
</dbReference>
<dbReference type="InterPro" id="IPR014001">
    <property type="entry name" value="Helicase_ATP-bd"/>
</dbReference>
<evidence type="ECO:0000256" key="7">
    <source>
        <dbReference type="ARBA" id="ARBA00023204"/>
    </source>
</evidence>
<dbReference type="InterPro" id="IPR011545">
    <property type="entry name" value="DEAD/DEAH_box_helicase_dom"/>
</dbReference>
<dbReference type="Gene3D" id="3.40.50.300">
    <property type="entry name" value="P-loop containing nucleotide triphosphate hydrolases"/>
    <property type="match status" value="2"/>
</dbReference>
<evidence type="ECO:0000313" key="13">
    <source>
        <dbReference type="Proteomes" id="UP000649617"/>
    </source>
</evidence>
<evidence type="ECO:0000259" key="10">
    <source>
        <dbReference type="PROSITE" id="PS51192"/>
    </source>
</evidence>
<dbReference type="GO" id="GO:0005524">
    <property type="term" value="F:ATP binding"/>
    <property type="evidence" value="ECO:0007669"/>
    <property type="project" value="UniProtKB-KW"/>
</dbReference>
<accession>A0A812IKH7</accession>
<dbReference type="Pfam" id="PF00270">
    <property type="entry name" value="DEAD"/>
    <property type="match status" value="1"/>
</dbReference>
<dbReference type="InterPro" id="IPR043128">
    <property type="entry name" value="Rev_trsase/Diguanyl_cyclase"/>
</dbReference>
<evidence type="ECO:0000256" key="8">
    <source>
        <dbReference type="ARBA" id="ARBA00023235"/>
    </source>
</evidence>
<dbReference type="GO" id="GO:0016887">
    <property type="term" value="F:ATP hydrolysis activity"/>
    <property type="evidence" value="ECO:0007669"/>
    <property type="project" value="TreeGrafter"/>
</dbReference>
<dbReference type="PRINTS" id="PR01270">
    <property type="entry name" value="HDASUPER"/>
</dbReference>
<dbReference type="SUPFAM" id="SSF141868">
    <property type="entry name" value="EAL domain-like"/>
    <property type="match status" value="1"/>
</dbReference>
<feature type="domain" description="EAL" evidence="9">
    <location>
        <begin position="1679"/>
        <end position="1933"/>
    </location>
</feature>
<dbReference type="PROSITE" id="PS51194">
    <property type="entry name" value="HELICASE_CTER"/>
    <property type="match status" value="1"/>
</dbReference>
<keyword evidence="6" id="KW-0238">DNA-binding</keyword>
<dbReference type="Proteomes" id="UP000649617">
    <property type="component" value="Unassembled WGS sequence"/>
</dbReference>
<keyword evidence="1" id="KW-0547">Nucleotide-binding</keyword>
<dbReference type="InterPro" id="IPR055367">
    <property type="entry name" value="WH4_Lhr"/>
</dbReference>
<evidence type="ECO:0000256" key="1">
    <source>
        <dbReference type="ARBA" id="ARBA00022741"/>
    </source>
</evidence>
<evidence type="ECO:0000259" key="9">
    <source>
        <dbReference type="PROSITE" id="PS50883"/>
    </source>
</evidence>
<dbReference type="EMBL" id="CAJNIZ010000001">
    <property type="protein sequence ID" value="CAE7148710.1"/>
    <property type="molecule type" value="Genomic_DNA"/>
</dbReference>
<dbReference type="Gene3D" id="3.40.800.20">
    <property type="entry name" value="Histone deacetylase domain"/>
    <property type="match status" value="1"/>
</dbReference>
<keyword evidence="13" id="KW-1185">Reference proteome</keyword>
<dbReference type="InterPro" id="IPR027417">
    <property type="entry name" value="P-loop_NTPase"/>
</dbReference>
<feature type="domain" description="Helicase ATP-binding" evidence="10">
    <location>
        <begin position="30"/>
        <end position="215"/>
    </location>
</feature>
<dbReference type="InterPro" id="IPR037138">
    <property type="entry name" value="His_deacetylse_dom_sf"/>
</dbReference>
<dbReference type="InterPro" id="IPR052511">
    <property type="entry name" value="ATP-dep_Helicase"/>
</dbReference>
<sequence>MSDTLPFHPTIQRWFADQYPAPTEVQQASWPLLASGQHALITAPTGSGKTLTAFLWSLSQYASGNYHTGQTKVLYISPLKALNNDIQRNLTTPLAQLTSAYGFPQLKVQTRSGDTPQSERQRMLRTPPDILITTPESLGLLLTTRKGQIALSQVQTVILDEIHALVDNRRGASLMVNIERLADFAGEFQRIALSATVSPLEAVAEYVAGHTPQGQLRQVQVVNTPGAKKIDFRITFPPDAKQAAENGEKIWEPLSKSFKATIADNTSTLFFTNSRRLAEKITLKINEEEPEPLAYAHHGSLAREVRTEVERRLKAGELKAIVATNSLEMGIDIGALDEVVLVQCPPSVSACLQRIGRAGHQVGEVSTGTLFPTHAHDFLEAAVLAQAIAARDIEPQQMMRGPLDVLAQLVISICANEPWPVDQIYRLITRAAPYHHLQREQFDQLIEMLAGRYSGSRIRELRTRLDFDRIQQTVKANRGAVLAMYNSGGTIPDRGYYQLRHADHGAVLGELDEEFVWEASVGQTFTLGTAAWQIKQITHNDVLVRPAPPDRAAPPFWRSEFFNRSLHFSNRITQYLEHVEDRLGNNDSQGLLDDLTETDGFDDIAAAELVDYLQRQRAHTRSELPHRHHLLVELVRTGPAGYHGPNDPRQVVLHTFWGGRLNQPWAMAIQAAWQARFGSKLEIHADNDAIVAQIEGELDPHVLLTLVTPANFSALFRGSLELSGFFGARFRECAGRALLLTKAKFNQRLPLWMSRLQAKKLMTQVKSLENFPIMIETWRTCLDDEFDIPALLARLQELESGEIHWSFVETTSPSPFARNLTFGQVSRYMYADDTPEDDELSSLSADVISQALHNDALRPRIEREVIQQFEAKRQRRFPGYEPSHPDDWSAWLKERILIPINELPETLPPMDYLRWIEVGKRRWATHAELEQGLYTCGLVPGEAPENSFAISELRTDVEIAREILSFYGPLSETDISQRLPSIPEGLFNVDETFIQGLLIAGDDTSYWCDAQNFESLMRFARAAQRTEFAALPVTHLPGFWASFQQFGRRSEPQSLLSVLERLRALPCTVSTWWYDLLPARLSGMQASVWDTEIPDYGFTWVGAGKEQIAVGFPEDLELLSDSQARADFADSFVDPSAGYRFEDLAQQQSISRNAFNNQWWQAVWQGGLHSDTFASIRIGLERKFTLQAPPAQISSRRRMRMSAPGWPGNWLLPRSKSPLDALSRLEADKEIVRLLLDRYGWVNREIVNRERLPYGAEGKTLRWRNAFRALRVMELSGEVLTGHFFEQLSGPQFITASAYAQLQNPAAPDSWWLAANDPASPCGLGLDWPELPQRRANNYLSFAANKLSAVIINGGKQIQYYIPADDQSLPVVNAVLAHLVNYRRLHVQIESINQVPARSSPYLSALQSQFEVASDHKSARVWANLCESQGWQVVQLRLDELTDNLISVDFIIFDQLHALSAVSRYLTQHRQSNAIYLSVSGTDIGLPDRCSVLLETDVETHLITHLTTIANVAQFEAQFFRSETVEPITQLPRHSELLHSVRRYVGQACGLIVLEIDHAEHLYENLDPVSKTDLLGAIGLHISNQLPDDAHPGIFNAACFVAWCPQLTGAALEQASQRLLVACRNTITIRGGELHFTISCGYADTQALTAPEQLWQAAWSAKETSKQNGGNRNTGPLATEKLSQLIPKALNRNEFSLALQPQWDIRGVNITGAEVLLRWQGLDVGNITPDQFIPLAERRGEINRMGDWVLKQTCQNVWQWNDSTNKKLLIGINVSPQQFNKGAIATLLEALINNNDIDPSQLELELSHENLLHVVDQYRRTLFHLRDLGVRVAIDNLGVGVVDAKKLLRCPADTLKIDRTLLSTIEREDSVRTLVAQICQVAERFELRCVAVGIETESQRTLLENIGCSDAQGFLFSAPVALNNFNTYLAEHTTVKNPAQKFSARPRLMHIYSHPICLEHRVPNGHPEKPERLQRVLQHLDSCGISQQFPILEAPSVLEEDILRAHPAAHLAFIHASVPTDDVALTPVDPDTWMGTRSEQAARVAAGAVVTGVGDLIAGRTKRVFCAVRPPGHHAEINAAMGFCLFNSVAIGALHALAQNSIDRVAILDFDVHHGNGTVDIFKDNADVLVCSSFQHPHYPNRGYDVYRQNIINTPMAAASGGNVFRALVERDWLPALERHKPDLILVSAGFDAHKEDPLADINLLEEDYAWITKLIVDAANQYCSGRVLATLEGGYNLDALSRSVEAHLNVLSQDIPG</sequence>